<dbReference type="PANTHER" id="PTHR24373:SF275">
    <property type="entry name" value="TIR DOMAIN-CONTAINING PROTEIN"/>
    <property type="match status" value="1"/>
</dbReference>
<comment type="caution">
    <text evidence="5">The sequence shown here is derived from an EMBL/GenBank/DDBJ whole genome shotgun (WGS) entry which is preliminary data.</text>
</comment>
<dbReference type="AlphaFoldDB" id="A0A6G0I685"/>
<sequence>MWTLSLQAVVVCVFLQVPGCFPSCIITGSIAICAYQNLSWIPPLPPNITHLYLEMNHIGEINSSSLSGLEELQELDLGAQKVPLVIRNNTFNGQRRLKRLVLNGNVGLRLEPKAFVGLSGLQNLQLGYCSLTESILKENYLEPLSSLEALDLFGNNINKLQPSMFFVNMTNLKVLNLKLNTIDKICEPDLVGFQGKHFEKLSLNSVRFRGMSNEFFDWQKCGNPFRGISFQSLDLSNNGLSLGKSKQFFRAIKGTKISHLKMSGHIGKGFSFNNLPDPDRSTFEGLMNSSILTLDLSKNRIFALQQGVFSQLKDVAIIDVSQNQVNQIHRNAFEGLQGHLKMLNLSRNLLGEIYSHTFASLTNLKVLGLVLQSHWDTRL</sequence>
<keyword evidence="3" id="KW-0677">Repeat</keyword>
<protein>
    <submittedName>
        <fullName evidence="5">Toll-like receptor 5</fullName>
    </submittedName>
</protein>
<keyword evidence="5" id="KW-0675">Receptor</keyword>
<dbReference type="PANTHER" id="PTHR24373">
    <property type="entry name" value="SLIT RELATED LEUCINE-RICH REPEAT NEURONAL PROTEIN"/>
    <property type="match status" value="1"/>
</dbReference>
<dbReference type="FunFam" id="3.80.10.10:FF:000306">
    <property type="entry name" value="Toll-like receptor 5"/>
    <property type="match status" value="1"/>
</dbReference>
<dbReference type="SUPFAM" id="SSF52058">
    <property type="entry name" value="L domain-like"/>
    <property type="match status" value="1"/>
</dbReference>
<dbReference type="InterPro" id="IPR050328">
    <property type="entry name" value="Dev_Immune_Receptor"/>
</dbReference>
<name>A0A6G0I685_LARCR</name>
<dbReference type="InterPro" id="IPR032675">
    <property type="entry name" value="LRR_dom_sf"/>
</dbReference>
<dbReference type="Proteomes" id="UP000424527">
    <property type="component" value="Unassembled WGS sequence"/>
</dbReference>
<feature type="chain" id="PRO_5026020276" evidence="4">
    <location>
        <begin position="23"/>
        <end position="379"/>
    </location>
</feature>
<dbReference type="InterPro" id="IPR003591">
    <property type="entry name" value="Leu-rich_rpt_typical-subtyp"/>
</dbReference>
<accession>A0A6G0I685</accession>
<dbReference type="SMART" id="SM00369">
    <property type="entry name" value="LRR_TYP"/>
    <property type="match status" value="4"/>
</dbReference>
<dbReference type="InterPro" id="IPR001611">
    <property type="entry name" value="Leu-rich_rpt"/>
</dbReference>
<keyword evidence="1" id="KW-0433">Leucine-rich repeat</keyword>
<dbReference type="EMBL" id="REGW02000014">
    <property type="protein sequence ID" value="KAE8286742.1"/>
    <property type="molecule type" value="Genomic_DNA"/>
</dbReference>
<organism evidence="5 6">
    <name type="scientific">Larimichthys crocea</name>
    <name type="common">Large yellow croaker</name>
    <name type="synonym">Pseudosciaena crocea</name>
    <dbReference type="NCBI Taxonomy" id="215358"/>
    <lineage>
        <taxon>Eukaryota</taxon>
        <taxon>Metazoa</taxon>
        <taxon>Chordata</taxon>
        <taxon>Craniata</taxon>
        <taxon>Vertebrata</taxon>
        <taxon>Euteleostomi</taxon>
        <taxon>Actinopterygii</taxon>
        <taxon>Neopterygii</taxon>
        <taxon>Teleostei</taxon>
        <taxon>Neoteleostei</taxon>
        <taxon>Acanthomorphata</taxon>
        <taxon>Eupercaria</taxon>
        <taxon>Sciaenidae</taxon>
        <taxon>Larimichthys</taxon>
    </lineage>
</organism>
<evidence type="ECO:0000256" key="3">
    <source>
        <dbReference type="ARBA" id="ARBA00022737"/>
    </source>
</evidence>
<dbReference type="PROSITE" id="PS51450">
    <property type="entry name" value="LRR"/>
    <property type="match status" value="1"/>
</dbReference>
<evidence type="ECO:0000313" key="5">
    <source>
        <dbReference type="EMBL" id="KAE8286742.1"/>
    </source>
</evidence>
<dbReference type="Gene3D" id="3.80.10.10">
    <property type="entry name" value="Ribonuclease Inhibitor"/>
    <property type="match status" value="2"/>
</dbReference>
<gene>
    <name evidence="5" type="ORF">D5F01_LYC14690</name>
</gene>
<evidence type="ECO:0000256" key="1">
    <source>
        <dbReference type="ARBA" id="ARBA00022614"/>
    </source>
</evidence>
<keyword evidence="6" id="KW-1185">Reference proteome</keyword>
<proteinExistence type="predicted"/>
<evidence type="ECO:0000256" key="4">
    <source>
        <dbReference type="SAM" id="SignalP"/>
    </source>
</evidence>
<feature type="signal peptide" evidence="4">
    <location>
        <begin position="1"/>
        <end position="22"/>
    </location>
</feature>
<dbReference type="Pfam" id="PF13855">
    <property type="entry name" value="LRR_8"/>
    <property type="match status" value="2"/>
</dbReference>
<evidence type="ECO:0000256" key="2">
    <source>
        <dbReference type="ARBA" id="ARBA00022729"/>
    </source>
</evidence>
<evidence type="ECO:0000313" key="6">
    <source>
        <dbReference type="Proteomes" id="UP000424527"/>
    </source>
</evidence>
<keyword evidence="2 4" id="KW-0732">Signal</keyword>
<reference evidence="5 6" key="1">
    <citation type="submission" date="2019-07" db="EMBL/GenBank/DDBJ databases">
        <title>Chromosome genome assembly for large yellow croaker.</title>
        <authorList>
            <person name="Xiao S."/>
        </authorList>
    </citation>
    <scope>NUCLEOTIDE SEQUENCE [LARGE SCALE GENOMIC DNA]</scope>
    <source>
        <strain evidence="5">JMULYC20181020</strain>
        <tissue evidence="5">Muscle</tissue>
    </source>
</reference>